<reference evidence="2 3" key="1">
    <citation type="journal article" date="2019" name="Int. J. Syst. Evol. Microbiol.">
        <title>The Global Catalogue of Microorganisms (GCM) 10K type strain sequencing project: providing services to taxonomists for standard genome sequencing and annotation.</title>
        <authorList>
            <consortium name="The Broad Institute Genomics Platform"/>
            <consortium name="The Broad Institute Genome Sequencing Center for Infectious Disease"/>
            <person name="Wu L."/>
            <person name="Ma J."/>
        </authorList>
    </citation>
    <scope>NUCLEOTIDE SEQUENCE [LARGE SCALE GENOMIC DNA]</scope>
    <source>
        <strain evidence="2 3">JCM 16343</strain>
    </source>
</reference>
<proteinExistence type="predicted"/>
<dbReference type="EMBL" id="BAAAFR010000005">
    <property type="protein sequence ID" value="GAA0319967.1"/>
    <property type="molecule type" value="Genomic_DNA"/>
</dbReference>
<organism evidence="2 3">
    <name type="scientific">Psychrobacter aestuarii</name>
    <dbReference type="NCBI Taxonomy" id="556327"/>
    <lineage>
        <taxon>Bacteria</taxon>
        <taxon>Pseudomonadati</taxon>
        <taxon>Pseudomonadota</taxon>
        <taxon>Gammaproteobacteria</taxon>
        <taxon>Moraxellales</taxon>
        <taxon>Moraxellaceae</taxon>
        <taxon>Psychrobacter</taxon>
    </lineage>
</organism>
<keyword evidence="3" id="KW-1185">Reference proteome</keyword>
<feature type="region of interest" description="Disordered" evidence="1">
    <location>
        <begin position="222"/>
        <end position="313"/>
    </location>
</feature>
<accession>A0ABN0VXR0</accession>
<dbReference type="RefSeq" id="WP_201505303.1">
    <property type="nucleotide sequence ID" value="NZ_BAAAFR010000005.1"/>
</dbReference>
<comment type="caution">
    <text evidence="2">The sequence shown here is derived from an EMBL/GenBank/DDBJ whole genome shotgun (WGS) entry which is preliminary data.</text>
</comment>
<name>A0ABN0VXR0_9GAMM</name>
<sequence length="313" mass="33578">MSAVNHQWKKWQQIAGITVVCGLAVAGCNRSEDKAEETAEEAPVVVEEPQTPLIQCNDPMLEDRLKGALENGLNQEAQRILADYAERADISIDSAALSTKSNRVMIDINNANILPDASDGTMTTCQASVSMTLSSEDLYQASTFGAANNQPSLPSRLAEQNIRINNNMLIDDAFTYVVGMQGGQLQMRIAGRPAIIDSVSEVLASAVVKERIDEINAERAAAAATRRNEQRANEIQRTPKPPRVEPMQPTQPAPAPEPSSNSGSTSSSSSSSANSSAASQPTESKPANQSGLNQVPTDKQTEMVITYDNEATY</sequence>
<dbReference type="Proteomes" id="UP001501787">
    <property type="component" value="Unassembled WGS sequence"/>
</dbReference>
<evidence type="ECO:0008006" key="4">
    <source>
        <dbReference type="Google" id="ProtNLM"/>
    </source>
</evidence>
<evidence type="ECO:0000256" key="1">
    <source>
        <dbReference type="SAM" id="MobiDB-lite"/>
    </source>
</evidence>
<gene>
    <name evidence="2" type="ORF">GCM10009129_17060</name>
</gene>
<feature type="compositionally biased region" description="Low complexity" evidence="1">
    <location>
        <begin position="259"/>
        <end position="279"/>
    </location>
</feature>
<feature type="compositionally biased region" description="Polar residues" evidence="1">
    <location>
        <begin position="280"/>
        <end position="298"/>
    </location>
</feature>
<protein>
    <recommendedName>
        <fullName evidence="4">Lipoprotein</fullName>
    </recommendedName>
</protein>
<evidence type="ECO:0000313" key="3">
    <source>
        <dbReference type="Proteomes" id="UP001501787"/>
    </source>
</evidence>
<evidence type="ECO:0000313" key="2">
    <source>
        <dbReference type="EMBL" id="GAA0319967.1"/>
    </source>
</evidence>